<feature type="compositionally biased region" description="Pro residues" evidence="1">
    <location>
        <begin position="57"/>
        <end position="67"/>
    </location>
</feature>
<proteinExistence type="predicted"/>
<reference evidence="3" key="5">
    <citation type="journal article" date="2021" name="G3 (Bethesda)">
        <title>Aegilops tauschii genome assembly Aet v5.0 features greater sequence contiguity and improved annotation.</title>
        <authorList>
            <person name="Wang L."/>
            <person name="Zhu T."/>
            <person name="Rodriguez J.C."/>
            <person name="Deal K.R."/>
            <person name="Dubcovsky J."/>
            <person name="McGuire P.E."/>
            <person name="Lux T."/>
            <person name="Spannagl M."/>
            <person name="Mayer K.F.X."/>
            <person name="Baldrich P."/>
            <person name="Meyers B.C."/>
            <person name="Huo N."/>
            <person name="Gu Y.Q."/>
            <person name="Zhou H."/>
            <person name="Devos K.M."/>
            <person name="Bennetzen J.L."/>
            <person name="Unver T."/>
            <person name="Budak H."/>
            <person name="Gulick P.J."/>
            <person name="Galiba G."/>
            <person name="Kalapos B."/>
            <person name="Nelson D.R."/>
            <person name="Li P."/>
            <person name="You F.M."/>
            <person name="Luo M.C."/>
            <person name="Dvorak J."/>
        </authorList>
    </citation>
    <scope>NUCLEOTIDE SEQUENCE [LARGE SCALE GENOMIC DNA]</scope>
    <source>
        <strain evidence="3">cv. AL8/78</strain>
    </source>
</reference>
<organism evidence="3 4">
    <name type="scientific">Aegilops tauschii subsp. strangulata</name>
    <name type="common">Goatgrass</name>
    <dbReference type="NCBI Taxonomy" id="200361"/>
    <lineage>
        <taxon>Eukaryota</taxon>
        <taxon>Viridiplantae</taxon>
        <taxon>Streptophyta</taxon>
        <taxon>Embryophyta</taxon>
        <taxon>Tracheophyta</taxon>
        <taxon>Spermatophyta</taxon>
        <taxon>Magnoliopsida</taxon>
        <taxon>Liliopsida</taxon>
        <taxon>Poales</taxon>
        <taxon>Poaceae</taxon>
        <taxon>BOP clade</taxon>
        <taxon>Pooideae</taxon>
        <taxon>Triticodae</taxon>
        <taxon>Triticeae</taxon>
        <taxon>Triticinae</taxon>
        <taxon>Aegilops</taxon>
    </lineage>
</organism>
<evidence type="ECO:0000313" key="3">
    <source>
        <dbReference type="EnsemblPlants" id="AET4Gv20188600.2"/>
    </source>
</evidence>
<dbReference type="InterPro" id="IPR013094">
    <property type="entry name" value="AB_hydrolase_3"/>
</dbReference>
<protein>
    <recommendedName>
        <fullName evidence="2">Alpha/beta hydrolase fold-3 domain-containing protein</fullName>
    </recommendedName>
</protein>
<dbReference type="PANTHER" id="PTHR23024">
    <property type="entry name" value="ARYLACETAMIDE DEACETYLASE"/>
    <property type="match status" value="1"/>
</dbReference>
<feature type="compositionally biased region" description="Polar residues" evidence="1">
    <location>
        <begin position="25"/>
        <end position="42"/>
    </location>
</feature>
<dbReference type="EnsemblPlants" id="AET4Gv20188600.2">
    <property type="protein sequence ID" value="AET4Gv20188600.2"/>
    <property type="gene ID" value="AET4Gv20188600"/>
</dbReference>
<feature type="region of interest" description="Disordered" evidence="1">
    <location>
        <begin position="1"/>
        <end position="69"/>
    </location>
</feature>
<reference evidence="3" key="3">
    <citation type="journal article" date="2017" name="Nature">
        <title>Genome sequence of the progenitor of the wheat D genome Aegilops tauschii.</title>
        <authorList>
            <person name="Luo M.C."/>
            <person name="Gu Y.Q."/>
            <person name="Puiu D."/>
            <person name="Wang H."/>
            <person name="Twardziok S.O."/>
            <person name="Deal K.R."/>
            <person name="Huo N."/>
            <person name="Zhu T."/>
            <person name="Wang L."/>
            <person name="Wang Y."/>
            <person name="McGuire P.E."/>
            <person name="Liu S."/>
            <person name="Long H."/>
            <person name="Ramasamy R.K."/>
            <person name="Rodriguez J.C."/>
            <person name="Van S.L."/>
            <person name="Yuan L."/>
            <person name="Wang Z."/>
            <person name="Xia Z."/>
            <person name="Xiao L."/>
            <person name="Anderson O.D."/>
            <person name="Ouyang S."/>
            <person name="Liang Y."/>
            <person name="Zimin A.V."/>
            <person name="Pertea G."/>
            <person name="Qi P."/>
            <person name="Bennetzen J.L."/>
            <person name="Dai X."/>
            <person name="Dawson M.W."/>
            <person name="Muller H.G."/>
            <person name="Kugler K."/>
            <person name="Rivarola-Duarte L."/>
            <person name="Spannagl M."/>
            <person name="Mayer K.F.X."/>
            <person name="Lu F.H."/>
            <person name="Bevan M.W."/>
            <person name="Leroy P."/>
            <person name="Li P."/>
            <person name="You F.M."/>
            <person name="Sun Q."/>
            <person name="Liu Z."/>
            <person name="Lyons E."/>
            <person name="Wicker T."/>
            <person name="Salzberg S.L."/>
            <person name="Devos K.M."/>
            <person name="Dvorak J."/>
        </authorList>
    </citation>
    <scope>NUCLEOTIDE SEQUENCE [LARGE SCALE GENOMIC DNA]</scope>
    <source>
        <strain evidence="3">cv. AL8/78</strain>
    </source>
</reference>
<evidence type="ECO:0000259" key="2">
    <source>
        <dbReference type="Pfam" id="PF07859"/>
    </source>
</evidence>
<feature type="domain" description="Alpha/beta hydrolase fold-3" evidence="2">
    <location>
        <begin position="149"/>
        <end position="369"/>
    </location>
</feature>
<dbReference type="Pfam" id="PF07859">
    <property type="entry name" value="Abhydrolase_3"/>
    <property type="match status" value="1"/>
</dbReference>
<reference evidence="4" key="2">
    <citation type="journal article" date="2017" name="Nat. Plants">
        <title>The Aegilops tauschii genome reveals multiple impacts of transposons.</title>
        <authorList>
            <person name="Zhao G."/>
            <person name="Zou C."/>
            <person name="Li K."/>
            <person name="Wang K."/>
            <person name="Li T."/>
            <person name="Gao L."/>
            <person name="Zhang X."/>
            <person name="Wang H."/>
            <person name="Yang Z."/>
            <person name="Liu X."/>
            <person name="Jiang W."/>
            <person name="Mao L."/>
            <person name="Kong X."/>
            <person name="Jiao Y."/>
            <person name="Jia J."/>
        </authorList>
    </citation>
    <scope>NUCLEOTIDE SEQUENCE [LARGE SCALE GENOMIC DNA]</scope>
    <source>
        <strain evidence="4">cv. AL8/78</strain>
    </source>
</reference>
<dbReference type="InterPro" id="IPR050466">
    <property type="entry name" value="Carboxylest/Gibb_receptor"/>
</dbReference>
<sequence>NQSSLERQPTLSNKSPPERQRVPVTPTTTNQILLKPGSNANTLREPEDARSTTMAEEPPPGSRPKPPMSRIMRLSLRAVDYVADATRRADGTVNRRVLSLLDPRVPAFSSPCRGVASRDVVIDPTLRVRARLFHPARPGDAKGAPLPVIVFFHGGGFAFLSAASLAYDAACRRIARYASAAVLSVDYRRAPEHRFPAPYDDGLAALRFLDDPNNHPADAPLATSRCFLAGDSAGGNIAHHVARRYAADVPAFKNVRLAGVIAIQPFFGGEERTPSELRLDGAPIVSVSRTDWMWRAFLPDGADRTHEAACFTSPGAAAGMDSPAFPPVLLVIGGYDPLQDWQRRYCEVLKDSGKDVRVLEYPDGIHAFFLFPGFDDARNLMTRIAEFVGESDDDGGSEEPLFHACLLGWLGLANLDAVSDA</sequence>
<evidence type="ECO:0000313" key="4">
    <source>
        <dbReference type="Proteomes" id="UP000015105"/>
    </source>
</evidence>
<keyword evidence="4" id="KW-1185">Reference proteome</keyword>
<dbReference type="STRING" id="200361.A0A453HHJ0"/>
<dbReference type="InterPro" id="IPR029058">
    <property type="entry name" value="AB_hydrolase_fold"/>
</dbReference>
<dbReference type="Proteomes" id="UP000015105">
    <property type="component" value="Chromosome 4D"/>
</dbReference>
<dbReference type="GO" id="GO:0016787">
    <property type="term" value="F:hydrolase activity"/>
    <property type="evidence" value="ECO:0007669"/>
    <property type="project" value="InterPro"/>
</dbReference>
<dbReference type="Gramene" id="AET4Gv20188600.2">
    <property type="protein sequence ID" value="AET4Gv20188600.2"/>
    <property type="gene ID" value="AET4Gv20188600"/>
</dbReference>
<accession>A0A453HHJ0</accession>
<dbReference type="Gene3D" id="3.40.50.1820">
    <property type="entry name" value="alpha/beta hydrolase"/>
    <property type="match status" value="1"/>
</dbReference>
<dbReference type="SUPFAM" id="SSF53474">
    <property type="entry name" value="alpha/beta-Hydrolases"/>
    <property type="match status" value="1"/>
</dbReference>
<dbReference type="PANTHER" id="PTHR23024:SF432">
    <property type="entry name" value="OS11G0239500 PROTEIN"/>
    <property type="match status" value="1"/>
</dbReference>
<reference evidence="3" key="4">
    <citation type="submission" date="2019-03" db="UniProtKB">
        <authorList>
            <consortium name="EnsemblPlants"/>
        </authorList>
    </citation>
    <scope>IDENTIFICATION</scope>
</reference>
<feature type="compositionally biased region" description="Polar residues" evidence="1">
    <location>
        <begin position="1"/>
        <end position="15"/>
    </location>
</feature>
<dbReference type="AlphaFoldDB" id="A0A453HHJ0"/>
<evidence type="ECO:0000256" key="1">
    <source>
        <dbReference type="SAM" id="MobiDB-lite"/>
    </source>
</evidence>
<reference evidence="4" key="1">
    <citation type="journal article" date="2014" name="Science">
        <title>Ancient hybridizations among the ancestral genomes of bread wheat.</title>
        <authorList>
            <consortium name="International Wheat Genome Sequencing Consortium,"/>
            <person name="Marcussen T."/>
            <person name="Sandve S.R."/>
            <person name="Heier L."/>
            <person name="Spannagl M."/>
            <person name="Pfeifer M."/>
            <person name="Jakobsen K.S."/>
            <person name="Wulff B.B."/>
            <person name="Steuernagel B."/>
            <person name="Mayer K.F."/>
            <person name="Olsen O.A."/>
        </authorList>
    </citation>
    <scope>NUCLEOTIDE SEQUENCE [LARGE SCALE GENOMIC DNA]</scope>
    <source>
        <strain evidence="4">cv. AL8/78</strain>
    </source>
</reference>
<name>A0A453HHJ0_AEGTS</name>